<proteinExistence type="predicted"/>
<evidence type="ECO:0000256" key="1">
    <source>
        <dbReference type="SAM" id="MobiDB-lite"/>
    </source>
</evidence>
<reference evidence="2" key="1">
    <citation type="submission" date="2023-10" db="EMBL/GenBank/DDBJ databases">
        <title>Chromosome-level genome of the transformable northern wattle, Acacia crassicarpa.</title>
        <authorList>
            <person name="Massaro I."/>
            <person name="Sinha N.R."/>
            <person name="Poethig S."/>
            <person name="Leichty A.R."/>
        </authorList>
    </citation>
    <scope>NUCLEOTIDE SEQUENCE</scope>
    <source>
        <strain evidence="2">Acra3RX</strain>
        <tissue evidence="2">Leaf</tissue>
    </source>
</reference>
<name>A0AAE1TJM6_9FABA</name>
<accession>A0AAE1TJM6</accession>
<dbReference type="EMBL" id="JAWXYG010000001">
    <property type="protein sequence ID" value="KAK4285800.1"/>
    <property type="molecule type" value="Genomic_DNA"/>
</dbReference>
<dbReference type="AlphaFoldDB" id="A0AAE1TJM6"/>
<sequence>MEASKTLKGSRCSGGDSSSDMGGVEGGELAVAEAQETGEASQAARSSRNSIYSCYRGFNQNVQHAFASQIQTHESFPRYNPSCFFLFQSSFFLVETFFNHLVNQYGEM</sequence>
<feature type="compositionally biased region" description="Low complexity" evidence="1">
    <location>
        <begin position="9"/>
        <end position="35"/>
    </location>
</feature>
<evidence type="ECO:0000313" key="2">
    <source>
        <dbReference type="EMBL" id="KAK4285800.1"/>
    </source>
</evidence>
<evidence type="ECO:0000313" key="3">
    <source>
        <dbReference type="Proteomes" id="UP001293593"/>
    </source>
</evidence>
<gene>
    <name evidence="2" type="ORF">QN277_002448</name>
</gene>
<feature type="region of interest" description="Disordered" evidence="1">
    <location>
        <begin position="1"/>
        <end position="46"/>
    </location>
</feature>
<organism evidence="2 3">
    <name type="scientific">Acacia crassicarpa</name>
    <name type="common">northern wattle</name>
    <dbReference type="NCBI Taxonomy" id="499986"/>
    <lineage>
        <taxon>Eukaryota</taxon>
        <taxon>Viridiplantae</taxon>
        <taxon>Streptophyta</taxon>
        <taxon>Embryophyta</taxon>
        <taxon>Tracheophyta</taxon>
        <taxon>Spermatophyta</taxon>
        <taxon>Magnoliopsida</taxon>
        <taxon>eudicotyledons</taxon>
        <taxon>Gunneridae</taxon>
        <taxon>Pentapetalae</taxon>
        <taxon>rosids</taxon>
        <taxon>fabids</taxon>
        <taxon>Fabales</taxon>
        <taxon>Fabaceae</taxon>
        <taxon>Caesalpinioideae</taxon>
        <taxon>mimosoid clade</taxon>
        <taxon>Acacieae</taxon>
        <taxon>Acacia</taxon>
    </lineage>
</organism>
<keyword evidence="3" id="KW-1185">Reference proteome</keyword>
<protein>
    <submittedName>
        <fullName evidence="2">Uncharacterized protein</fullName>
    </submittedName>
</protein>
<comment type="caution">
    <text evidence="2">The sequence shown here is derived from an EMBL/GenBank/DDBJ whole genome shotgun (WGS) entry which is preliminary data.</text>
</comment>
<dbReference type="Proteomes" id="UP001293593">
    <property type="component" value="Unassembled WGS sequence"/>
</dbReference>